<organism evidence="6 7">
    <name type="scientific">Clitoria ternatea</name>
    <name type="common">Butterfly pea</name>
    <dbReference type="NCBI Taxonomy" id="43366"/>
    <lineage>
        <taxon>Eukaryota</taxon>
        <taxon>Viridiplantae</taxon>
        <taxon>Streptophyta</taxon>
        <taxon>Embryophyta</taxon>
        <taxon>Tracheophyta</taxon>
        <taxon>Spermatophyta</taxon>
        <taxon>Magnoliopsida</taxon>
        <taxon>eudicotyledons</taxon>
        <taxon>Gunneridae</taxon>
        <taxon>Pentapetalae</taxon>
        <taxon>rosids</taxon>
        <taxon>fabids</taxon>
        <taxon>Fabales</taxon>
        <taxon>Fabaceae</taxon>
        <taxon>Papilionoideae</taxon>
        <taxon>50 kb inversion clade</taxon>
        <taxon>NPAAA clade</taxon>
        <taxon>indigoferoid/millettioid clade</taxon>
        <taxon>Phaseoleae</taxon>
        <taxon>Clitoria</taxon>
    </lineage>
</organism>
<reference evidence="6 7" key="1">
    <citation type="submission" date="2024-01" db="EMBL/GenBank/DDBJ databases">
        <title>The genomes of 5 underutilized Papilionoideae crops provide insights into root nodulation and disease resistance.</title>
        <authorList>
            <person name="Yuan L."/>
        </authorList>
    </citation>
    <scope>NUCLEOTIDE SEQUENCE [LARGE SCALE GENOMIC DNA]</scope>
    <source>
        <strain evidence="6">LY-2023</strain>
        <tissue evidence="6">Leaf</tissue>
    </source>
</reference>
<keyword evidence="2" id="KW-0449">Lipoprotein</keyword>
<keyword evidence="2" id="KW-0325">Glycoprotein</keyword>
<dbReference type="GO" id="GO:0098552">
    <property type="term" value="C:side of membrane"/>
    <property type="evidence" value="ECO:0007669"/>
    <property type="project" value="UniProtKB-KW"/>
</dbReference>
<dbReference type="SMART" id="SM00768">
    <property type="entry name" value="X8"/>
    <property type="match status" value="1"/>
</dbReference>
<feature type="domain" description="X8" evidence="5">
    <location>
        <begin position="33"/>
        <end position="117"/>
    </location>
</feature>
<comment type="caution">
    <text evidence="6">The sequence shown here is derived from an EMBL/GenBank/DDBJ whole genome shotgun (WGS) entry which is preliminary data.</text>
</comment>
<name>A0AAN9KL94_CLITE</name>
<dbReference type="EMBL" id="JAYKXN010000001">
    <property type="protein sequence ID" value="KAK7319840.1"/>
    <property type="molecule type" value="Genomic_DNA"/>
</dbReference>
<evidence type="ECO:0000256" key="2">
    <source>
        <dbReference type="ARBA" id="ARBA00022622"/>
    </source>
</evidence>
<keyword evidence="2" id="KW-0336">GPI-anchor</keyword>
<evidence type="ECO:0000256" key="1">
    <source>
        <dbReference type="ARBA" id="ARBA00004609"/>
    </source>
</evidence>
<feature type="chain" id="PRO_5042842703" description="X8 domain-containing protein" evidence="4">
    <location>
        <begin position="32"/>
        <end position="118"/>
    </location>
</feature>
<dbReference type="InterPro" id="IPR044788">
    <property type="entry name" value="X8_dom_prot"/>
</dbReference>
<dbReference type="PANTHER" id="PTHR31044:SF71">
    <property type="entry name" value="MAJOR POLLEN ALLERGEN OLE E 10-LIKE"/>
    <property type="match status" value="1"/>
</dbReference>
<dbReference type="AlphaFoldDB" id="A0AAN9KL94"/>
<dbReference type="Proteomes" id="UP001359559">
    <property type="component" value="Unassembled WGS sequence"/>
</dbReference>
<dbReference type="InterPro" id="IPR012946">
    <property type="entry name" value="X8"/>
</dbReference>
<evidence type="ECO:0000313" key="6">
    <source>
        <dbReference type="EMBL" id="KAK7319840.1"/>
    </source>
</evidence>
<dbReference type="GO" id="GO:0009506">
    <property type="term" value="C:plasmodesma"/>
    <property type="evidence" value="ECO:0007669"/>
    <property type="project" value="UniProtKB-ARBA"/>
</dbReference>
<keyword evidence="3 4" id="KW-0732">Signal</keyword>
<evidence type="ECO:0000259" key="5">
    <source>
        <dbReference type="SMART" id="SM00768"/>
    </source>
</evidence>
<dbReference type="GO" id="GO:0005886">
    <property type="term" value="C:plasma membrane"/>
    <property type="evidence" value="ECO:0007669"/>
    <property type="project" value="UniProtKB-SubCell"/>
</dbReference>
<protein>
    <recommendedName>
        <fullName evidence="5">X8 domain-containing protein</fullName>
    </recommendedName>
</protein>
<keyword evidence="7" id="KW-1185">Reference proteome</keyword>
<dbReference type="Pfam" id="PF07983">
    <property type="entry name" value="X8"/>
    <property type="match status" value="1"/>
</dbReference>
<feature type="signal peptide" evidence="4">
    <location>
        <begin position="1"/>
        <end position="31"/>
    </location>
</feature>
<proteinExistence type="predicted"/>
<comment type="subcellular location">
    <subcellularLocation>
        <location evidence="1">Cell membrane</location>
        <topology evidence="1">Lipid-anchor</topology>
        <topology evidence="1">GPI-anchor</topology>
    </subcellularLocation>
</comment>
<evidence type="ECO:0000256" key="3">
    <source>
        <dbReference type="ARBA" id="ARBA00022729"/>
    </source>
</evidence>
<dbReference type="PANTHER" id="PTHR31044">
    <property type="entry name" value="BETA-1,3 GLUCANASE"/>
    <property type="match status" value="1"/>
</dbReference>
<sequence>MTKSTGPLLFFFLFPLLVSFNFGGYVKLANATTWCVAKPSASDVELTSSIDYACNVLPNCSMIQPGGSCYLPNTLIYHASVVMDQYYAENGRNYWNCDFSGTGFIVSQDPSYGDCKFA</sequence>
<accession>A0AAN9KL94</accession>
<keyword evidence="2" id="KW-0472">Membrane</keyword>
<dbReference type="Gene3D" id="1.20.58.1040">
    <property type="match status" value="1"/>
</dbReference>
<evidence type="ECO:0000313" key="7">
    <source>
        <dbReference type="Proteomes" id="UP001359559"/>
    </source>
</evidence>
<evidence type="ECO:0000256" key="4">
    <source>
        <dbReference type="SAM" id="SignalP"/>
    </source>
</evidence>
<gene>
    <name evidence="6" type="ORF">RJT34_04568</name>
</gene>